<protein>
    <submittedName>
        <fullName evidence="2">Uncharacterized protein</fullName>
    </submittedName>
</protein>
<name>A0A316X2F1_9FLAO</name>
<proteinExistence type="predicted"/>
<evidence type="ECO:0000256" key="1">
    <source>
        <dbReference type="SAM" id="SignalP"/>
    </source>
</evidence>
<keyword evidence="3" id="KW-1185">Reference proteome</keyword>
<feature type="chain" id="PRO_5016300558" evidence="1">
    <location>
        <begin position="22"/>
        <end position="170"/>
    </location>
</feature>
<gene>
    <name evidence="2" type="ORF">C1638_005455</name>
</gene>
<evidence type="ECO:0000313" key="2">
    <source>
        <dbReference type="EMBL" id="PWN68042.1"/>
    </source>
</evidence>
<dbReference type="RefSeq" id="WP_109618890.1">
    <property type="nucleotide sequence ID" value="NZ_PPEI02000001.1"/>
</dbReference>
<comment type="caution">
    <text evidence="2">The sequence shown here is derived from an EMBL/GenBank/DDBJ whole genome shotgun (WGS) entry which is preliminary data.</text>
</comment>
<dbReference type="EMBL" id="PPEI02000001">
    <property type="protein sequence ID" value="PWN68042.1"/>
    <property type="molecule type" value="Genomic_DNA"/>
</dbReference>
<reference evidence="2" key="1">
    <citation type="submission" date="2018-04" db="EMBL/GenBank/DDBJ databases">
        <title>Draft Genome Sequences of Chryseobacterium lactis NCTC11390T isolated from milk, Chryseobacterium oncorhynchi 701B-08T from rainbow trout, and Chryseobacterium viscerum 687B-08T from diseased fish.</title>
        <authorList>
            <person name="Jeong J.-J."/>
            <person name="Lee Y.J."/>
            <person name="Pathiraja D."/>
            <person name="Park B."/>
            <person name="Choi I.-G."/>
            <person name="Kim K.D."/>
        </authorList>
    </citation>
    <scope>NUCLEOTIDE SEQUENCE [LARGE SCALE GENOMIC DNA]</scope>
    <source>
        <strain evidence="2">701B-08</strain>
    </source>
</reference>
<sequence length="170" mass="19485">MKIKFILILSAIALMNLSCNDKETPTITNQSQPVDPNLEQLKTEASRLRNGGSVKSIELKNGKAIITYVKDYTEYKQLQPQSKLTENDLKEYWSTGNAIQKILVEGPVQIMKKLSFIDEVELILPFQGKIYRSDVKKTELEKFIGNDFSEITNTWTESFVNPYVYNKNGR</sequence>
<keyword evidence="1" id="KW-0732">Signal</keyword>
<dbReference type="Proteomes" id="UP000236182">
    <property type="component" value="Unassembled WGS sequence"/>
</dbReference>
<evidence type="ECO:0000313" key="3">
    <source>
        <dbReference type="Proteomes" id="UP000236182"/>
    </source>
</evidence>
<dbReference type="OrthoDB" id="1245569at2"/>
<dbReference type="AlphaFoldDB" id="A0A316X2F1"/>
<organism evidence="2 3">
    <name type="scientific">Chryseobacterium oncorhynchi</name>
    <dbReference type="NCBI Taxonomy" id="741074"/>
    <lineage>
        <taxon>Bacteria</taxon>
        <taxon>Pseudomonadati</taxon>
        <taxon>Bacteroidota</taxon>
        <taxon>Flavobacteriia</taxon>
        <taxon>Flavobacteriales</taxon>
        <taxon>Weeksellaceae</taxon>
        <taxon>Chryseobacterium group</taxon>
        <taxon>Chryseobacterium</taxon>
    </lineage>
</organism>
<feature type="signal peptide" evidence="1">
    <location>
        <begin position="1"/>
        <end position="21"/>
    </location>
</feature>
<accession>A0A316X2F1</accession>